<dbReference type="EMBL" id="JAHRHJ020000001">
    <property type="protein sequence ID" value="KAH9329335.1"/>
    <property type="molecule type" value="Genomic_DNA"/>
</dbReference>
<protein>
    <submittedName>
        <fullName evidence="2">Uncharacterized protein</fullName>
    </submittedName>
</protein>
<feature type="transmembrane region" description="Helical" evidence="1">
    <location>
        <begin position="199"/>
        <end position="220"/>
    </location>
</feature>
<comment type="caution">
    <text evidence="2">The sequence shown here is derived from an EMBL/GenBank/DDBJ whole genome shotgun (WGS) entry which is preliminary data.</text>
</comment>
<proteinExistence type="predicted"/>
<dbReference type="PANTHER" id="PTHR12861:SF3">
    <property type="entry name" value="TRANSLOCON-ASSOCIATED PROTEIN SUBUNIT BETA"/>
    <property type="match status" value="1"/>
</dbReference>
<sequence length="528" mass="60027">MLKNLVLAYPAKISDFQSVVILDMEKKCDSHDKTFSTKAWKEDLNNFTWFGEFVQEDKMCPRVDVVYFLRTSLTKVEFPKPRNIVRLLLRTRAEGGEATLLNLGLLDLVALALEELVGLLEGSKWMGMSKSLGERGMVGNLERDFVWIIVCPLSLGIVVDMHHVFHVVMFSSCWGEFVVDVNNFISAANYARILNISRLYYSLSFVICINVFINFNLVWISNFQRGMKNKNRCDMFLFTGLCLGLGDPNQIQALRHALENLKTHNAYAFFIVESGTEADWPEEGHTIDQEAKDAFPKLVKEEMRNSARMEGSRFTFVAVAVVLSLLCAASSTEIPFMVVHKKASLAKVSSDTERLTVTIDLYNRGSTTAYDVSLNDDSWPKDLFNLVSGNTSSSWDKLDVGAALSHSFVLESKVKGLFYGRPAVVKYRVAAKSALQEAYSTPIEPLDILAERPPEKKYEWAKQCFPLTRSHPFMLLERFHFAQDFSAVHYLEKIRLKYSPLLPFIVFFMIGFIVFEVMRRSYSGRQGV</sequence>
<evidence type="ECO:0000313" key="3">
    <source>
        <dbReference type="Proteomes" id="UP000824469"/>
    </source>
</evidence>
<keyword evidence="1" id="KW-0812">Transmembrane</keyword>
<dbReference type="Proteomes" id="UP000824469">
    <property type="component" value="Unassembled WGS sequence"/>
</dbReference>
<feature type="transmembrane region" description="Helical" evidence="1">
    <location>
        <begin position="314"/>
        <end position="338"/>
    </location>
</feature>
<dbReference type="AlphaFoldDB" id="A0AA38GXV5"/>
<accession>A0AA38GXV5</accession>
<reference evidence="2 3" key="1">
    <citation type="journal article" date="2021" name="Nat. Plants">
        <title>The Taxus genome provides insights into paclitaxel biosynthesis.</title>
        <authorList>
            <person name="Xiong X."/>
            <person name="Gou J."/>
            <person name="Liao Q."/>
            <person name="Li Y."/>
            <person name="Zhou Q."/>
            <person name="Bi G."/>
            <person name="Li C."/>
            <person name="Du R."/>
            <person name="Wang X."/>
            <person name="Sun T."/>
            <person name="Guo L."/>
            <person name="Liang H."/>
            <person name="Lu P."/>
            <person name="Wu Y."/>
            <person name="Zhang Z."/>
            <person name="Ro D.K."/>
            <person name="Shang Y."/>
            <person name="Huang S."/>
            <person name="Yan J."/>
        </authorList>
    </citation>
    <scope>NUCLEOTIDE SEQUENCE [LARGE SCALE GENOMIC DNA]</scope>
    <source>
        <strain evidence="2">Ta-2019</strain>
    </source>
</reference>
<keyword evidence="3" id="KW-1185">Reference proteome</keyword>
<keyword evidence="1" id="KW-1133">Transmembrane helix</keyword>
<dbReference type="GO" id="GO:0005783">
    <property type="term" value="C:endoplasmic reticulum"/>
    <property type="evidence" value="ECO:0007669"/>
    <property type="project" value="TreeGrafter"/>
</dbReference>
<evidence type="ECO:0000256" key="1">
    <source>
        <dbReference type="SAM" id="Phobius"/>
    </source>
</evidence>
<evidence type="ECO:0000313" key="2">
    <source>
        <dbReference type="EMBL" id="KAH9329335.1"/>
    </source>
</evidence>
<feature type="transmembrane region" description="Helical" evidence="1">
    <location>
        <begin position="145"/>
        <end position="165"/>
    </location>
</feature>
<feature type="transmembrane region" description="Helical" evidence="1">
    <location>
        <begin position="501"/>
        <end position="518"/>
    </location>
</feature>
<name>A0AA38GXV5_TAXCH</name>
<gene>
    <name evidence="2" type="ORF">KI387_001443</name>
</gene>
<dbReference type="PANTHER" id="PTHR12861">
    <property type="entry name" value="TRANSLOCON-ASSOCIATED PROTEIN, BETA SUBUNIT PRECURSOR TRAP-BETA SIGNAL SEQUENCE RECEPTOR BETA SUBUNIT"/>
    <property type="match status" value="1"/>
</dbReference>
<dbReference type="Pfam" id="PF05753">
    <property type="entry name" value="TRAP_beta"/>
    <property type="match status" value="1"/>
</dbReference>
<organism evidence="2 3">
    <name type="scientific">Taxus chinensis</name>
    <name type="common">Chinese yew</name>
    <name type="synonym">Taxus wallichiana var. chinensis</name>
    <dbReference type="NCBI Taxonomy" id="29808"/>
    <lineage>
        <taxon>Eukaryota</taxon>
        <taxon>Viridiplantae</taxon>
        <taxon>Streptophyta</taxon>
        <taxon>Embryophyta</taxon>
        <taxon>Tracheophyta</taxon>
        <taxon>Spermatophyta</taxon>
        <taxon>Pinopsida</taxon>
        <taxon>Pinidae</taxon>
        <taxon>Conifers II</taxon>
        <taxon>Cupressales</taxon>
        <taxon>Taxaceae</taxon>
        <taxon>Taxus</taxon>
    </lineage>
</organism>
<keyword evidence="1" id="KW-0472">Membrane</keyword>